<feature type="chain" id="PRO_5004240855" evidence="1">
    <location>
        <begin position="24"/>
        <end position="243"/>
    </location>
</feature>
<geneLocation type="plasmid" evidence="2">
    <name>pSG3</name>
</geneLocation>
<dbReference type="AlphaFoldDB" id="Q4LBS1"/>
<sequence>MKSKIFFFAVACFNFFFISNSIAKTPTMDWMVNTEAPLHEITFGLKINNAPAKPGFYYAFQFGFTGNGGIGYTGIQPKDNDKNGNRQFMVLFSSFRKDSMPKHDNCRGGADGSPNGVTCSRYIPGELGDTFRFHVIKDGEMMTGYVLNETSGRKDVIGKWTVSDDAGSLGKKHIAFIENYLMGELSCDNKGWPYYEVKFLPPTGNDLNFNGTISTLSNGSTVCPGAITWEHDKLGTLVMGGYK</sequence>
<name>Q4LBS1_SODGL</name>
<organism evidence="2">
    <name type="scientific">Sodalis glossinidius</name>
    <dbReference type="NCBI Taxonomy" id="63612"/>
    <lineage>
        <taxon>Bacteria</taxon>
        <taxon>Pseudomonadati</taxon>
        <taxon>Pseudomonadota</taxon>
        <taxon>Gammaproteobacteria</taxon>
        <taxon>Enterobacterales</taxon>
        <taxon>Bruguierivoracaceae</taxon>
        <taxon>Sodalis</taxon>
    </lineage>
</organism>
<feature type="signal peptide" evidence="1">
    <location>
        <begin position="1"/>
        <end position="23"/>
    </location>
</feature>
<evidence type="ECO:0000256" key="1">
    <source>
        <dbReference type="SAM" id="SignalP"/>
    </source>
</evidence>
<keyword evidence="2" id="KW-0614">Plasmid</keyword>
<protein>
    <submittedName>
        <fullName evidence="2">Uncharacterized protein</fullName>
    </submittedName>
</protein>
<dbReference type="RefSeq" id="WP_011279271.1">
    <property type="nucleotide sequence ID" value="NC_007186.1"/>
</dbReference>
<dbReference type="EMBL" id="AJ868437">
    <property type="protein sequence ID" value="CAI59413.1"/>
    <property type="molecule type" value="Genomic_DNA"/>
</dbReference>
<reference evidence="2" key="1">
    <citation type="journal article" date="2005" name="J. Bacteriol.">
        <title>Extrachromosomal DNA of the symbiont Sodalis glossinidius.</title>
        <authorList>
            <person name="Darby A.C."/>
            <person name="Lagnel J."/>
            <person name="Matthew C.Z."/>
            <person name="Bourtzis K."/>
            <person name="Maudlin I."/>
            <person name="Welburn S.C."/>
        </authorList>
    </citation>
    <scope>NUCLEOTIDE SEQUENCE [LARGE SCALE GENOMIC DNA]</scope>
    <source>
        <plasmid evidence="2">pSG3</plasmid>
    </source>
</reference>
<gene>
    <name evidence="2" type="ORF">pSG3.22</name>
</gene>
<proteinExistence type="predicted"/>
<accession>Q4LBS1</accession>
<keyword evidence="1" id="KW-0732">Signal</keyword>
<evidence type="ECO:0000313" key="2">
    <source>
        <dbReference type="EMBL" id="CAI59413.1"/>
    </source>
</evidence>